<dbReference type="SUPFAM" id="SSF47413">
    <property type="entry name" value="lambda repressor-like DNA-binding domains"/>
    <property type="match status" value="1"/>
</dbReference>
<proteinExistence type="predicted"/>
<gene>
    <name evidence="2" type="ORF">H9631_05640</name>
</gene>
<reference evidence="2 3" key="1">
    <citation type="submission" date="2020-08" db="EMBL/GenBank/DDBJ databases">
        <title>A Genomic Blueprint of the Chicken Gut Microbiome.</title>
        <authorList>
            <person name="Gilroy R."/>
            <person name="Ravi A."/>
            <person name="Getino M."/>
            <person name="Pursley I."/>
            <person name="Horton D.L."/>
            <person name="Alikhan N.-F."/>
            <person name="Baker D."/>
            <person name="Gharbi K."/>
            <person name="Hall N."/>
            <person name="Watson M."/>
            <person name="Adriaenssens E.M."/>
            <person name="Foster-Nyarko E."/>
            <person name="Jarju S."/>
            <person name="Secka A."/>
            <person name="Antonio M."/>
            <person name="Oren A."/>
            <person name="Chaudhuri R."/>
            <person name="La Ragione R.M."/>
            <person name="Hildebrand F."/>
            <person name="Pallen M.J."/>
        </authorList>
    </citation>
    <scope>NUCLEOTIDE SEQUENCE [LARGE SCALE GENOMIC DNA]</scope>
    <source>
        <strain evidence="2 3">Sa1BUA2</strain>
    </source>
</reference>
<dbReference type="Gene3D" id="1.10.260.40">
    <property type="entry name" value="lambda repressor-like DNA-binding domains"/>
    <property type="match status" value="1"/>
</dbReference>
<dbReference type="CDD" id="cd00093">
    <property type="entry name" value="HTH_XRE"/>
    <property type="match status" value="1"/>
</dbReference>
<feature type="domain" description="HTH cro/C1-type" evidence="1">
    <location>
        <begin position="17"/>
        <end position="72"/>
    </location>
</feature>
<evidence type="ECO:0000313" key="3">
    <source>
        <dbReference type="Proteomes" id="UP000648182"/>
    </source>
</evidence>
<dbReference type="PROSITE" id="PS50943">
    <property type="entry name" value="HTH_CROC1"/>
    <property type="match status" value="1"/>
</dbReference>
<dbReference type="InterPro" id="IPR010982">
    <property type="entry name" value="Lambda_DNA-bd_dom_sf"/>
</dbReference>
<comment type="caution">
    <text evidence="2">The sequence shown here is derived from an EMBL/GenBank/DDBJ whole genome shotgun (WGS) entry which is preliminary data.</text>
</comment>
<accession>A0ABR8VIH0</accession>
<dbReference type="InterPro" id="IPR001387">
    <property type="entry name" value="Cro/C1-type_HTH"/>
</dbReference>
<dbReference type="Pfam" id="PF12844">
    <property type="entry name" value="HTH_19"/>
    <property type="match status" value="1"/>
</dbReference>
<dbReference type="EMBL" id="JACSPV010000007">
    <property type="protein sequence ID" value="MBD8004559.1"/>
    <property type="molecule type" value="Genomic_DNA"/>
</dbReference>
<organism evidence="2 3">
    <name type="scientific">Bacillus norwichensis</name>
    <dbReference type="NCBI Taxonomy" id="2762217"/>
    <lineage>
        <taxon>Bacteria</taxon>
        <taxon>Bacillati</taxon>
        <taxon>Bacillota</taxon>
        <taxon>Bacilli</taxon>
        <taxon>Bacillales</taxon>
        <taxon>Bacillaceae</taxon>
        <taxon>Bacillus</taxon>
    </lineage>
</organism>
<dbReference type="RefSeq" id="WP_191810798.1">
    <property type="nucleotide sequence ID" value="NZ_JACSPV010000007.1"/>
</dbReference>
<evidence type="ECO:0000313" key="2">
    <source>
        <dbReference type="EMBL" id="MBD8004559.1"/>
    </source>
</evidence>
<evidence type="ECO:0000259" key="1">
    <source>
        <dbReference type="PROSITE" id="PS50943"/>
    </source>
</evidence>
<keyword evidence="3" id="KW-1185">Reference proteome</keyword>
<dbReference type="Proteomes" id="UP000648182">
    <property type="component" value="Unassembled WGS sequence"/>
</dbReference>
<sequence length="245" mass="29212">MIRKYRPNFDGNIGEYLHLLRRSKKINSTELSKAVGKSAAYISQIENGRNKNPDYKTMYEILKHLGIEENKIEDYLYHFNIYSPDYLAWEEERAIAAMQPPTEEDFEEWQRQSEYFEQQDKIESHERKADQVFKKYFEETPEDDLVYDIIKENIKHMVYVFDNMVEHDLNNAFDLITGLGKVFDEVPTNEHLYKFMIKFFSAKVPALDEKGMIKVLNTLYDESNRVETERTKFGKPHLQLQIKEL</sequence>
<dbReference type="SMART" id="SM00530">
    <property type="entry name" value="HTH_XRE"/>
    <property type="match status" value="1"/>
</dbReference>
<name>A0ABR8VIH0_9BACI</name>
<protein>
    <submittedName>
        <fullName evidence="2">Helix-turn-helix domain-containing protein</fullName>
    </submittedName>
</protein>